<gene>
    <name evidence="1" type="ORF">LZ11_01172</name>
</gene>
<dbReference type="RefSeq" id="WP_148866944.1">
    <property type="nucleotide sequence ID" value="NZ_VNHO01000010.1"/>
</dbReference>
<keyword evidence="2" id="KW-1185">Reference proteome</keyword>
<dbReference type="AlphaFoldDB" id="A0A5S5ASN2"/>
<reference evidence="1 2" key="1">
    <citation type="submission" date="2019-07" db="EMBL/GenBank/DDBJ databases">
        <title>Genomic Encyclopedia of Type Strains, Phase I: the one thousand microbial genomes (KMG-I) project.</title>
        <authorList>
            <person name="Kyrpides N."/>
        </authorList>
    </citation>
    <scope>NUCLEOTIDE SEQUENCE [LARGE SCALE GENOMIC DNA]</scope>
    <source>
        <strain evidence="1 2">DSM 16647</strain>
    </source>
</reference>
<evidence type="ECO:0000313" key="2">
    <source>
        <dbReference type="Proteomes" id="UP000322294"/>
    </source>
</evidence>
<proteinExistence type="predicted"/>
<name>A0A5S5ASN2_9FIRM</name>
<protein>
    <submittedName>
        <fullName evidence="1">Uncharacterized protein</fullName>
    </submittedName>
</protein>
<dbReference type="EMBL" id="VNHO01000010">
    <property type="protein sequence ID" value="TYP55457.1"/>
    <property type="molecule type" value="Genomic_DNA"/>
</dbReference>
<sequence>MKLSSFIFKSRTLEGFPVIVAGICPQSFEPMAKKTMNDIIKGFQAEGVKDGFELDYKLAQYVCSKTPEYILALGVSIFVPGVKEPAGGIIGNPRKSISSACGLIESIGNNLSLVAYPGGPGVVIESPPGKAANILNIAKAKGRNDIETVIQIAIKILTHSIANAIIISDGSGVQGVGCGAAIRGNRVELCILN</sequence>
<organism evidence="1 2">
    <name type="scientific">Thermosediminibacter litoriperuensis</name>
    <dbReference type="NCBI Taxonomy" id="291989"/>
    <lineage>
        <taxon>Bacteria</taxon>
        <taxon>Bacillati</taxon>
        <taxon>Bacillota</taxon>
        <taxon>Clostridia</taxon>
        <taxon>Thermosediminibacterales</taxon>
        <taxon>Thermosediminibacteraceae</taxon>
        <taxon>Thermosediminibacter</taxon>
    </lineage>
</organism>
<comment type="caution">
    <text evidence="1">The sequence shown here is derived from an EMBL/GenBank/DDBJ whole genome shotgun (WGS) entry which is preliminary data.</text>
</comment>
<evidence type="ECO:0000313" key="1">
    <source>
        <dbReference type="EMBL" id="TYP55457.1"/>
    </source>
</evidence>
<accession>A0A5S5ASN2</accession>
<dbReference type="Proteomes" id="UP000322294">
    <property type="component" value="Unassembled WGS sequence"/>
</dbReference>
<dbReference type="OrthoDB" id="1729842at2"/>